<dbReference type="InterPro" id="IPR037185">
    <property type="entry name" value="EmrE-like"/>
</dbReference>
<evidence type="ECO:0000256" key="6">
    <source>
        <dbReference type="SAM" id="Phobius"/>
    </source>
</evidence>
<proteinExistence type="inferred from homology"/>
<dbReference type="InterPro" id="IPR000620">
    <property type="entry name" value="EamA_dom"/>
</dbReference>
<dbReference type="AlphaFoldDB" id="A0A432GVJ4"/>
<gene>
    <name evidence="8" type="ORF">DSY95_02115</name>
</gene>
<protein>
    <submittedName>
        <fullName evidence="8">EamA/RhaT family transporter</fullName>
    </submittedName>
</protein>
<comment type="similarity">
    <text evidence="2">Belongs to the EamA transporter family.</text>
</comment>
<keyword evidence="5 6" id="KW-0472">Membrane</keyword>
<feature type="domain" description="EamA" evidence="7">
    <location>
        <begin position="148"/>
        <end position="281"/>
    </location>
</feature>
<feature type="transmembrane region" description="Helical" evidence="6">
    <location>
        <begin position="121"/>
        <end position="140"/>
    </location>
</feature>
<evidence type="ECO:0000313" key="8">
    <source>
        <dbReference type="EMBL" id="RTZ87509.1"/>
    </source>
</evidence>
<evidence type="ECO:0000259" key="7">
    <source>
        <dbReference type="Pfam" id="PF00892"/>
    </source>
</evidence>
<evidence type="ECO:0000313" key="9">
    <source>
        <dbReference type="Proteomes" id="UP000287719"/>
    </source>
</evidence>
<keyword evidence="3 6" id="KW-0812">Transmembrane</keyword>
<comment type="subcellular location">
    <subcellularLocation>
        <location evidence="1">Membrane</location>
        <topology evidence="1">Multi-pass membrane protein</topology>
    </subcellularLocation>
</comment>
<evidence type="ECO:0000256" key="5">
    <source>
        <dbReference type="ARBA" id="ARBA00023136"/>
    </source>
</evidence>
<evidence type="ECO:0000256" key="1">
    <source>
        <dbReference type="ARBA" id="ARBA00004141"/>
    </source>
</evidence>
<organism evidence="8 9">
    <name type="scientific">SAR324 cluster bacterium</name>
    <dbReference type="NCBI Taxonomy" id="2024889"/>
    <lineage>
        <taxon>Bacteria</taxon>
        <taxon>Deltaproteobacteria</taxon>
        <taxon>SAR324 cluster</taxon>
    </lineage>
</organism>
<feature type="transmembrane region" description="Helical" evidence="6">
    <location>
        <begin position="179"/>
        <end position="197"/>
    </location>
</feature>
<feature type="transmembrane region" description="Helical" evidence="6">
    <location>
        <begin position="35"/>
        <end position="56"/>
    </location>
</feature>
<sequence>MSDESKGMILGVLGVTAFGLTLPATRFIIPYFDPVFIGLGRAVIASLVAAVLLIITKQKRPNRHQFHQLIVVASGVVIGFPILTAWAMQTVPASHGGVVLGVLPLATAVAAAVVSNEKPSVGFWICGLAGSAIVILYTLLQGFGSFQFGDFLLIGAIVSAAMGYALGGKLSKELGGWQVICWALVISFPFIVVPAWLEAPQTNIDSLPLSVLLSFLYLALISQLFGFFLWNKGLALGGISRVSQTQLLQPFVTLVASAYLINETVDLQTIVFAFLVIVTVAIGKKCLFMNVEKKLLIWNLTYKIF</sequence>
<dbReference type="Pfam" id="PF00892">
    <property type="entry name" value="EamA"/>
    <property type="match status" value="2"/>
</dbReference>
<dbReference type="PANTHER" id="PTHR32322:SF2">
    <property type="entry name" value="EAMA DOMAIN-CONTAINING PROTEIN"/>
    <property type="match status" value="1"/>
</dbReference>
<dbReference type="Proteomes" id="UP000287719">
    <property type="component" value="Unassembled WGS sequence"/>
</dbReference>
<feature type="domain" description="EamA" evidence="7">
    <location>
        <begin position="6"/>
        <end position="136"/>
    </location>
</feature>
<reference evidence="8 9" key="1">
    <citation type="submission" date="2018-06" db="EMBL/GenBank/DDBJ databases">
        <title>Combined omics and stable isotope probing to characterize newly discovered Mariana Back-Arc vent microbial communities.</title>
        <authorList>
            <person name="Trembath-Reichert E."/>
            <person name="Huber J.A."/>
        </authorList>
    </citation>
    <scope>NUCLEOTIDE SEQUENCE [LARGE SCALE GENOMIC DNA]</scope>
    <source>
        <strain evidence="8">MAG 54</strain>
    </source>
</reference>
<dbReference type="GO" id="GO:0016020">
    <property type="term" value="C:membrane"/>
    <property type="evidence" value="ECO:0007669"/>
    <property type="project" value="UniProtKB-SubCell"/>
</dbReference>
<evidence type="ECO:0000256" key="4">
    <source>
        <dbReference type="ARBA" id="ARBA00022989"/>
    </source>
</evidence>
<dbReference type="SUPFAM" id="SSF103481">
    <property type="entry name" value="Multidrug resistance efflux transporter EmrE"/>
    <property type="match status" value="2"/>
</dbReference>
<dbReference type="InterPro" id="IPR050638">
    <property type="entry name" value="AA-Vitamin_Transporters"/>
</dbReference>
<feature type="transmembrane region" description="Helical" evidence="6">
    <location>
        <begin position="209"/>
        <end position="230"/>
    </location>
</feature>
<feature type="transmembrane region" description="Helical" evidence="6">
    <location>
        <begin position="94"/>
        <end position="114"/>
    </location>
</feature>
<accession>A0A432GVJ4</accession>
<keyword evidence="4 6" id="KW-1133">Transmembrane helix</keyword>
<feature type="transmembrane region" description="Helical" evidence="6">
    <location>
        <begin position="267"/>
        <end position="287"/>
    </location>
</feature>
<evidence type="ECO:0000256" key="3">
    <source>
        <dbReference type="ARBA" id="ARBA00022692"/>
    </source>
</evidence>
<feature type="transmembrane region" description="Helical" evidence="6">
    <location>
        <begin position="7"/>
        <end position="29"/>
    </location>
</feature>
<dbReference type="EMBL" id="QNZJ01000088">
    <property type="protein sequence ID" value="RTZ87509.1"/>
    <property type="molecule type" value="Genomic_DNA"/>
</dbReference>
<feature type="transmembrane region" description="Helical" evidence="6">
    <location>
        <begin position="146"/>
        <end position="167"/>
    </location>
</feature>
<dbReference type="PANTHER" id="PTHR32322">
    <property type="entry name" value="INNER MEMBRANE TRANSPORTER"/>
    <property type="match status" value="1"/>
</dbReference>
<comment type="caution">
    <text evidence="8">The sequence shown here is derived from an EMBL/GenBank/DDBJ whole genome shotgun (WGS) entry which is preliminary data.</text>
</comment>
<name>A0A432GVJ4_9DELT</name>
<feature type="transmembrane region" description="Helical" evidence="6">
    <location>
        <begin position="68"/>
        <end position="88"/>
    </location>
</feature>
<evidence type="ECO:0000256" key="2">
    <source>
        <dbReference type="ARBA" id="ARBA00007362"/>
    </source>
</evidence>